<dbReference type="Proteomes" id="UP001242313">
    <property type="component" value="Unassembled WGS sequence"/>
</dbReference>
<dbReference type="Gene3D" id="3.30.360.40">
    <property type="entry name" value="YwmB-like"/>
    <property type="match status" value="1"/>
</dbReference>
<dbReference type="EMBL" id="JAUSUN010000010">
    <property type="protein sequence ID" value="MDQ0413855.1"/>
    <property type="molecule type" value="Genomic_DNA"/>
</dbReference>
<dbReference type="InterPro" id="IPR014794">
    <property type="entry name" value="DUF1779"/>
</dbReference>
<reference evidence="1 2" key="1">
    <citation type="submission" date="2023-07" db="EMBL/GenBank/DDBJ databases">
        <title>Genomic Encyclopedia of Type Strains, Phase IV (KMG-IV): sequencing the most valuable type-strain genomes for metagenomic binning, comparative biology and taxonomic classification.</title>
        <authorList>
            <person name="Goeker M."/>
        </authorList>
    </citation>
    <scope>NUCLEOTIDE SEQUENCE [LARGE SCALE GENOMIC DNA]</scope>
    <source>
        <strain evidence="1 2">DSM 19598</strain>
    </source>
</reference>
<protein>
    <recommendedName>
        <fullName evidence="3">TATA-box binding protein</fullName>
    </recommendedName>
</protein>
<proteinExistence type="predicted"/>
<evidence type="ECO:0000313" key="1">
    <source>
        <dbReference type="EMBL" id="MDQ0413855.1"/>
    </source>
</evidence>
<dbReference type="RefSeq" id="WP_307191810.1">
    <property type="nucleotide sequence ID" value="NZ_JAUSUN010000010.1"/>
</dbReference>
<dbReference type="SUPFAM" id="SSF143842">
    <property type="entry name" value="YwmB-like"/>
    <property type="match status" value="1"/>
</dbReference>
<accession>A0ABU0FVC7</accession>
<gene>
    <name evidence="1" type="ORF">J2S25_002061</name>
</gene>
<keyword evidence="2" id="KW-1185">Reference proteome</keyword>
<dbReference type="Pfam" id="PF08680">
    <property type="entry name" value="DUF1779"/>
    <property type="match status" value="1"/>
</dbReference>
<dbReference type="InterPro" id="IPR036209">
    <property type="entry name" value="YwmB-like_sf"/>
</dbReference>
<evidence type="ECO:0008006" key="3">
    <source>
        <dbReference type="Google" id="ProtNLM"/>
    </source>
</evidence>
<comment type="caution">
    <text evidence="1">The sequence shown here is derived from an EMBL/GenBank/DDBJ whole genome shotgun (WGS) entry which is preliminary data.</text>
</comment>
<name>A0ABU0FVC7_9BACI</name>
<organism evidence="1 2">
    <name type="scientific">Mesobacillus stamsii</name>
    <dbReference type="NCBI Taxonomy" id="225347"/>
    <lineage>
        <taxon>Bacteria</taxon>
        <taxon>Bacillati</taxon>
        <taxon>Bacillota</taxon>
        <taxon>Bacilli</taxon>
        <taxon>Bacillales</taxon>
        <taxon>Bacillaceae</taxon>
        <taxon>Mesobacillus</taxon>
    </lineage>
</organism>
<dbReference type="Gene3D" id="3.30.2030.10">
    <property type="entry name" value="YwmB-like"/>
    <property type="match status" value="1"/>
</dbReference>
<sequence>MKKIPYILSIFGIIGFIVFQAGNKTTVADADYEIKTLATVLQDEDILITGWSLYARETLEQENVETLEKNLKLQLPDWTWTRNNGERTAVRTSSGILEKIKLVSTDTKGPLQTYVLYEVRGQSWNDNTENFLNENLPGRIVDIFRGKATIFSCVKGEINDKIKSALPVYKNKLLKAFNAREVEGLAEEAFISSSAVSPLFDKKLSNEHDMNMQLGLRKTERLGAKTTVVVGTPIITIEY</sequence>
<evidence type="ECO:0000313" key="2">
    <source>
        <dbReference type="Proteomes" id="UP001242313"/>
    </source>
</evidence>